<gene>
    <name evidence="2" type="ORF">HDF16_002645</name>
</gene>
<protein>
    <submittedName>
        <fullName evidence="2">Uncharacterized protein (DUF885 family)</fullName>
    </submittedName>
</protein>
<feature type="signal peptide" evidence="1">
    <location>
        <begin position="1"/>
        <end position="23"/>
    </location>
</feature>
<dbReference type="Pfam" id="PF05960">
    <property type="entry name" value="DUF885"/>
    <property type="match status" value="1"/>
</dbReference>
<keyword evidence="3" id="KW-1185">Reference proteome</keyword>
<keyword evidence="1" id="KW-0732">Signal</keyword>
<evidence type="ECO:0000313" key="2">
    <source>
        <dbReference type="EMBL" id="MBB5057939.1"/>
    </source>
</evidence>
<name>A0A7W7ZDJ8_9BACT</name>
<sequence length="594" mass="66940">MSVRDYALIAALLCAPASLPSQASPQASTQSSAAQLDDFYASEWEYGLSHSPEFATYVGDTRFNDRLGDYSPAEIQRSEAHDVEALARFQAIPAAGLTEQQTISRGIMLRQLQMSIDSYRLKEWEMPVSQINGVHLDLPAMYSQMPFNNAKDYRNYIARLHQVPRVFGEVTTTMKLGMKDHLMQPRYLLEKVAVEAQDIADTHGMKSSFALPLAHFPVSITLAEQQTITHDLLATIEKDVLPAYVTFAAFVRDTYAPAGRTEPGIWALPNGDALYKQAIREHVQTTMDADAIFNEGMREVAEINTQMLALAKTQGFNDLASFHAHINADPKLHAISSDQLLKLYAGYEAQSRAKLDQIVPVVPALGLEVVPMDAFRAPNAVPADYSPGSTASQRPGRVNVNLYNPTSRLLLNVEAIAYHEGVPGHHLQFAFADTLQGLPNFRRYASYDAYSEGWALYAELLGKEMGFYQDPYSEYGRLQNEMWRAIRLVVDTGVHQKHWTRQQMVDFFKQHTAMDDQNIQTEIDRYISWPGQALSYRLGQQKILQLRERARIELGPRYDIRKFHERVLSLGPVPLDVLDESITRWIQAQKTASK</sequence>
<dbReference type="PANTHER" id="PTHR33361:SF16">
    <property type="entry name" value="DUF885 DOMAIN-CONTAINING PROTEIN"/>
    <property type="match status" value="1"/>
</dbReference>
<dbReference type="AlphaFoldDB" id="A0A7W7ZDJ8"/>
<dbReference type="Proteomes" id="UP000540989">
    <property type="component" value="Unassembled WGS sequence"/>
</dbReference>
<dbReference type="EMBL" id="JACHIP010000003">
    <property type="protein sequence ID" value="MBB5057939.1"/>
    <property type="molecule type" value="Genomic_DNA"/>
</dbReference>
<organism evidence="2 3">
    <name type="scientific">Granulicella aggregans</name>
    <dbReference type="NCBI Taxonomy" id="474949"/>
    <lineage>
        <taxon>Bacteria</taxon>
        <taxon>Pseudomonadati</taxon>
        <taxon>Acidobacteriota</taxon>
        <taxon>Terriglobia</taxon>
        <taxon>Terriglobales</taxon>
        <taxon>Acidobacteriaceae</taxon>
        <taxon>Granulicella</taxon>
    </lineage>
</organism>
<dbReference type="PANTHER" id="PTHR33361">
    <property type="entry name" value="GLR0591 PROTEIN"/>
    <property type="match status" value="1"/>
</dbReference>
<dbReference type="InterPro" id="IPR010281">
    <property type="entry name" value="DUF885"/>
</dbReference>
<reference evidence="2 3" key="1">
    <citation type="submission" date="2020-08" db="EMBL/GenBank/DDBJ databases">
        <title>Genomic Encyclopedia of Type Strains, Phase IV (KMG-V): Genome sequencing to study the core and pangenomes of soil and plant-associated prokaryotes.</title>
        <authorList>
            <person name="Whitman W."/>
        </authorList>
    </citation>
    <scope>NUCLEOTIDE SEQUENCE [LARGE SCALE GENOMIC DNA]</scope>
    <source>
        <strain evidence="2 3">M8UP14</strain>
    </source>
</reference>
<dbReference type="RefSeq" id="WP_246409044.1">
    <property type="nucleotide sequence ID" value="NZ_JACHIP010000003.1"/>
</dbReference>
<feature type="chain" id="PRO_5031122606" evidence="1">
    <location>
        <begin position="24"/>
        <end position="594"/>
    </location>
</feature>
<proteinExistence type="predicted"/>
<evidence type="ECO:0000313" key="3">
    <source>
        <dbReference type="Proteomes" id="UP000540989"/>
    </source>
</evidence>
<evidence type="ECO:0000256" key="1">
    <source>
        <dbReference type="SAM" id="SignalP"/>
    </source>
</evidence>
<accession>A0A7W7ZDJ8</accession>
<comment type="caution">
    <text evidence="2">The sequence shown here is derived from an EMBL/GenBank/DDBJ whole genome shotgun (WGS) entry which is preliminary data.</text>
</comment>